<dbReference type="PANTHER" id="PTHR32133">
    <property type="entry name" value="OS07G0120400 PROTEIN"/>
    <property type="match status" value="1"/>
</dbReference>
<dbReference type="PANTHER" id="PTHR32133:SF386">
    <property type="entry name" value="F-BOX DOMAIN-CONTAINING PROTEIN"/>
    <property type="match status" value="1"/>
</dbReference>
<organism evidence="2 3">
    <name type="scientific">Eragrostis curvula</name>
    <name type="common">weeping love grass</name>
    <dbReference type="NCBI Taxonomy" id="38414"/>
    <lineage>
        <taxon>Eukaryota</taxon>
        <taxon>Viridiplantae</taxon>
        <taxon>Streptophyta</taxon>
        <taxon>Embryophyta</taxon>
        <taxon>Tracheophyta</taxon>
        <taxon>Spermatophyta</taxon>
        <taxon>Magnoliopsida</taxon>
        <taxon>Liliopsida</taxon>
        <taxon>Poales</taxon>
        <taxon>Poaceae</taxon>
        <taxon>PACMAD clade</taxon>
        <taxon>Chloridoideae</taxon>
        <taxon>Eragrostideae</taxon>
        <taxon>Eragrostidinae</taxon>
        <taxon>Eragrostis</taxon>
    </lineage>
</organism>
<dbReference type="PROSITE" id="PS50181">
    <property type="entry name" value="FBOX"/>
    <property type="match status" value="1"/>
</dbReference>
<dbReference type="Pfam" id="PF12937">
    <property type="entry name" value="F-box-like"/>
    <property type="match status" value="1"/>
</dbReference>
<accession>A0A5J9VY68</accession>
<comment type="caution">
    <text evidence="2">The sequence shown here is derived from an EMBL/GenBank/DDBJ whole genome shotgun (WGS) entry which is preliminary data.</text>
</comment>
<evidence type="ECO:0000313" key="3">
    <source>
        <dbReference type="Proteomes" id="UP000324897"/>
    </source>
</evidence>
<name>A0A5J9VY68_9POAL</name>
<reference evidence="2 3" key="1">
    <citation type="journal article" date="2019" name="Sci. Rep.">
        <title>A high-quality genome of Eragrostis curvula grass provides insights into Poaceae evolution and supports new strategies to enhance forage quality.</title>
        <authorList>
            <person name="Carballo J."/>
            <person name="Santos B.A.C.M."/>
            <person name="Zappacosta D."/>
            <person name="Garbus I."/>
            <person name="Selva J.P."/>
            <person name="Gallo C.A."/>
            <person name="Diaz A."/>
            <person name="Albertini E."/>
            <person name="Caccamo M."/>
            <person name="Echenique V."/>
        </authorList>
    </citation>
    <scope>NUCLEOTIDE SEQUENCE [LARGE SCALE GENOMIC DNA]</scope>
    <source>
        <strain evidence="3">cv. Victoria</strain>
        <tissue evidence="2">Leaf</tissue>
    </source>
</reference>
<evidence type="ECO:0000259" key="1">
    <source>
        <dbReference type="PROSITE" id="PS50181"/>
    </source>
</evidence>
<dbReference type="EMBL" id="RWGY01000007">
    <property type="protein sequence ID" value="TVU40575.1"/>
    <property type="molecule type" value="Genomic_DNA"/>
</dbReference>
<dbReference type="InterPro" id="IPR036047">
    <property type="entry name" value="F-box-like_dom_sf"/>
</dbReference>
<dbReference type="SUPFAM" id="SSF81383">
    <property type="entry name" value="F-box domain"/>
    <property type="match status" value="1"/>
</dbReference>
<dbReference type="OrthoDB" id="10489352at2759"/>
<dbReference type="Gene3D" id="1.20.1280.50">
    <property type="match status" value="1"/>
</dbReference>
<feature type="non-terminal residue" evidence="2">
    <location>
        <position position="1"/>
    </location>
</feature>
<sequence length="359" mass="40389">MAAPATELPDVLVEDVLFRIPTDDPTTLVRAALVCKQWRRLTSDPGLRRRYRELHGAPPMLGVLCNGIYVTCKARFVSTSSFRSRRAIKSDRHVVDARHGRVLLQYRNITFAVWDPIKDETWELPEIPFVDDGSPLRGCAAVLCAAAAGGCDHLHCQRGPFRVVFVADSARKGRTLVYIYSSEDGVWRNHKSSKQLRASTLFRDHDLVCSELIGNAVHFMFKDDTWKGATIIKYDLVTRVTSEIPTPPKPSNGLLMTTEDGNLGFASRWEGSNNKVILWSRQQAATSNAYDGWVPIRVIQLPTVLPANLVGFATGVRILFFTTRNGVYAMDLKSSKTKTICMNNGFYRVFPYTSFYPFY</sequence>
<evidence type="ECO:0000313" key="2">
    <source>
        <dbReference type="EMBL" id="TVU40575.1"/>
    </source>
</evidence>
<keyword evidence="3" id="KW-1185">Reference proteome</keyword>
<gene>
    <name evidence="2" type="ORF">EJB05_14042</name>
</gene>
<dbReference type="AlphaFoldDB" id="A0A5J9VY68"/>
<dbReference type="Gramene" id="TVU40575">
    <property type="protein sequence ID" value="TVU40575"/>
    <property type="gene ID" value="EJB05_14042"/>
</dbReference>
<dbReference type="SUPFAM" id="SSF82171">
    <property type="entry name" value="DPP6 N-terminal domain-like"/>
    <property type="match status" value="1"/>
</dbReference>
<dbReference type="InterPro" id="IPR001810">
    <property type="entry name" value="F-box_dom"/>
</dbReference>
<feature type="domain" description="F-box" evidence="1">
    <location>
        <begin position="2"/>
        <end position="54"/>
    </location>
</feature>
<proteinExistence type="predicted"/>
<protein>
    <recommendedName>
        <fullName evidence="1">F-box domain-containing protein</fullName>
    </recommendedName>
</protein>
<dbReference type="Proteomes" id="UP000324897">
    <property type="component" value="Chromosome 4"/>
</dbReference>